<name>A0ABM8JRS0_9MOLU</name>
<reference evidence="2" key="1">
    <citation type="journal article" date="2024" name="FEMS Microbiol. Lett.">
        <title>Genomic insights into Spiroplasma endosymbionts that induce male-killing and protective phenotypes in the pea aphid.</title>
        <authorList>
            <person name="Arai H."/>
            <person name="Legeai F."/>
            <person name="Kageyama D."/>
            <person name="Sugio A."/>
            <person name="Simon J.C."/>
        </authorList>
    </citation>
    <scope>NUCLEOTIDE SEQUENCE [LARGE SCALE GENOMIC DNA]</scope>
    <source>
        <strain evidence="2">sAp269</strain>
        <plasmid evidence="2">pSAP_1</plasmid>
    </source>
</reference>
<geneLocation type="plasmid" evidence="1 2">
    <name>pSAP_1</name>
</geneLocation>
<dbReference type="Proteomes" id="UP001473424">
    <property type="component" value="Plasmid pSAP_1"/>
</dbReference>
<dbReference type="SUPFAM" id="SSF56371">
    <property type="entry name" value="Ribosome inactivating proteins (RIP)"/>
    <property type="match status" value="1"/>
</dbReference>
<organism evidence="1 2">
    <name type="scientific">Spiroplasma ixodetis</name>
    <dbReference type="NCBI Taxonomy" id="2141"/>
    <lineage>
        <taxon>Bacteria</taxon>
        <taxon>Bacillati</taxon>
        <taxon>Mycoplasmatota</taxon>
        <taxon>Mollicutes</taxon>
        <taxon>Entomoplasmatales</taxon>
        <taxon>Spiroplasmataceae</taxon>
        <taxon>Spiroplasma</taxon>
    </lineage>
</organism>
<gene>
    <name evidence="1" type="ORF">SAP269_22280</name>
</gene>
<accession>A0ABM8JRS0</accession>
<dbReference type="InterPro" id="IPR036041">
    <property type="entry name" value="Ribosome-inact_prot_sf"/>
</dbReference>
<protein>
    <submittedName>
        <fullName evidence="1">Uncharacterized protein</fullName>
    </submittedName>
</protein>
<sequence>MDRQPATVRDNTVPLLTQIQVMQTRQLTGISPDYRDMIPKQNNNINWESIFDYFFRLTNDIDVQTELPLGNLARSLGQVIFITEEAMRFPDIYARIVTHLIRRNENINLERNQENEIYRILVSWRERSRNEVLQESLIQAVNNPNWNGFSMADLTRELNSPTIQILLGYINFRLINHRHIP</sequence>
<evidence type="ECO:0000313" key="2">
    <source>
        <dbReference type="Proteomes" id="UP001473424"/>
    </source>
</evidence>
<evidence type="ECO:0000313" key="1">
    <source>
        <dbReference type="EMBL" id="BET39639.1"/>
    </source>
</evidence>
<dbReference type="EMBL" id="AP028956">
    <property type="protein sequence ID" value="BET39639.1"/>
    <property type="molecule type" value="Genomic_DNA"/>
</dbReference>
<keyword evidence="2" id="KW-1185">Reference proteome</keyword>
<keyword evidence="1" id="KW-0614">Plasmid</keyword>
<dbReference type="RefSeq" id="WP_353307272.1">
    <property type="nucleotide sequence ID" value="NZ_AP028956.1"/>
</dbReference>
<proteinExistence type="predicted"/>